<protein>
    <submittedName>
        <fullName evidence="2">Uncharacterized protein</fullName>
    </submittedName>
</protein>
<name>A0A8S0ZXZ6_ARCPL</name>
<dbReference type="Proteomes" id="UP000494106">
    <property type="component" value="Unassembled WGS sequence"/>
</dbReference>
<comment type="caution">
    <text evidence="2">The sequence shown here is derived from an EMBL/GenBank/DDBJ whole genome shotgun (WGS) entry which is preliminary data.</text>
</comment>
<dbReference type="AlphaFoldDB" id="A0A8S0ZXZ6"/>
<feature type="region of interest" description="Disordered" evidence="1">
    <location>
        <begin position="27"/>
        <end position="47"/>
    </location>
</feature>
<dbReference type="EMBL" id="CADEBC010000503">
    <property type="protein sequence ID" value="CAB3239763.1"/>
    <property type="molecule type" value="Genomic_DNA"/>
</dbReference>
<evidence type="ECO:0000256" key="1">
    <source>
        <dbReference type="SAM" id="MobiDB-lite"/>
    </source>
</evidence>
<organism evidence="2 3">
    <name type="scientific">Arctia plantaginis</name>
    <name type="common">Wood tiger moth</name>
    <name type="synonym">Phalaena plantaginis</name>
    <dbReference type="NCBI Taxonomy" id="874455"/>
    <lineage>
        <taxon>Eukaryota</taxon>
        <taxon>Metazoa</taxon>
        <taxon>Ecdysozoa</taxon>
        <taxon>Arthropoda</taxon>
        <taxon>Hexapoda</taxon>
        <taxon>Insecta</taxon>
        <taxon>Pterygota</taxon>
        <taxon>Neoptera</taxon>
        <taxon>Endopterygota</taxon>
        <taxon>Lepidoptera</taxon>
        <taxon>Glossata</taxon>
        <taxon>Ditrysia</taxon>
        <taxon>Noctuoidea</taxon>
        <taxon>Erebidae</taxon>
        <taxon>Arctiinae</taxon>
        <taxon>Arctia</taxon>
    </lineage>
</organism>
<gene>
    <name evidence="2" type="ORF">APLA_LOCUS7972</name>
</gene>
<accession>A0A8S0ZXZ6</accession>
<evidence type="ECO:0000313" key="3">
    <source>
        <dbReference type="Proteomes" id="UP000494106"/>
    </source>
</evidence>
<sequence>MQFTSPHPAPDWQSAARASDDLALQRAPSRVPRGAPLSQRALRPSRSAAYPAPALALPLRVALVLRPANYDVDMTRARRALVMSTSYYMWSFHCYLTKVLLYLEVKKISRS</sequence>
<evidence type="ECO:0000313" key="2">
    <source>
        <dbReference type="EMBL" id="CAB3239763.1"/>
    </source>
</evidence>
<proteinExistence type="predicted"/>
<keyword evidence="3" id="KW-1185">Reference proteome</keyword>
<reference evidence="2 3" key="1">
    <citation type="submission" date="2020-04" db="EMBL/GenBank/DDBJ databases">
        <authorList>
            <person name="Wallbank WR R."/>
            <person name="Pardo Diaz C."/>
            <person name="Kozak K."/>
            <person name="Martin S."/>
            <person name="Jiggins C."/>
            <person name="Moest M."/>
            <person name="Warren A I."/>
            <person name="Byers J.R.P. K."/>
            <person name="Montejo-Kovacevich G."/>
            <person name="Yen C E."/>
        </authorList>
    </citation>
    <scope>NUCLEOTIDE SEQUENCE [LARGE SCALE GENOMIC DNA]</scope>
</reference>
<dbReference type="OrthoDB" id="7486509at2759"/>